<dbReference type="InterPro" id="IPR029058">
    <property type="entry name" value="AB_hydrolase_fold"/>
</dbReference>
<dbReference type="Gene3D" id="3.40.50.1820">
    <property type="entry name" value="alpha/beta hydrolase"/>
    <property type="match status" value="1"/>
</dbReference>
<organism evidence="3 4">
    <name type="scientific">Candidatus Methylocalor cossyra</name>
    <dbReference type="NCBI Taxonomy" id="3108543"/>
    <lineage>
        <taxon>Bacteria</taxon>
        <taxon>Pseudomonadati</taxon>
        <taxon>Pseudomonadota</taxon>
        <taxon>Gammaproteobacteria</taxon>
        <taxon>Methylococcales</taxon>
        <taxon>Methylococcaceae</taxon>
        <taxon>Candidatus Methylocalor</taxon>
    </lineage>
</organism>
<gene>
    <name evidence="3" type="ORF">MECH1_V1_0172</name>
</gene>
<accession>A0ABM9NED0</accession>
<dbReference type="PRINTS" id="PR00111">
    <property type="entry name" value="ABHYDROLASE"/>
</dbReference>
<evidence type="ECO:0000259" key="2">
    <source>
        <dbReference type="Pfam" id="PF00561"/>
    </source>
</evidence>
<protein>
    <recommendedName>
        <fullName evidence="2">AB hydrolase-1 domain-containing protein</fullName>
    </recommendedName>
</protein>
<dbReference type="Pfam" id="PF00561">
    <property type="entry name" value="Abhydrolase_1"/>
    <property type="match status" value="1"/>
</dbReference>
<sequence length="196" mass="22159">MDSKHIADFGTPFSHHMARVNGVRLHYVTGGKGPPVVLLHGWPQTWWEWRRIMPTLAEQFTVIALDLRGFGDSEKPESGYDVATLGADLVALLDHLWLGAARLAGHDLGGWVAYAFARLHTDRVERLALADTPLPLFGVDAPMWPEIEKRLWHLRFFQVPHLAEALIGGRERLFLDWFFRQSAYDPSTIGPADLDE</sequence>
<feature type="domain" description="AB hydrolase-1" evidence="2">
    <location>
        <begin position="34"/>
        <end position="147"/>
    </location>
</feature>
<name>A0ABM9NED0_9GAMM</name>
<evidence type="ECO:0000313" key="3">
    <source>
        <dbReference type="EMBL" id="CAL1238953.1"/>
    </source>
</evidence>
<evidence type="ECO:0000256" key="1">
    <source>
        <dbReference type="ARBA" id="ARBA00022801"/>
    </source>
</evidence>
<dbReference type="Proteomes" id="UP001497493">
    <property type="component" value="Chromosome"/>
</dbReference>
<keyword evidence="4" id="KW-1185">Reference proteome</keyword>
<proteinExistence type="predicted"/>
<dbReference type="InterPro" id="IPR000639">
    <property type="entry name" value="Epox_hydrolase-like"/>
</dbReference>
<dbReference type="InterPro" id="IPR000073">
    <property type="entry name" value="AB_hydrolase_1"/>
</dbReference>
<dbReference type="PRINTS" id="PR00412">
    <property type="entry name" value="EPOXHYDRLASE"/>
</dbReference>
<reference evidence="3 4" key="1">
    <citation type="submission" date="2024-04" db="EMBL/GenBank/DDBJ databases">
        <authorList>
            <person name="Cremers G."/>
        </authorList>
    </citation>
    <scope>NUCLEOTIDE SEQUENCE [LARGE SCALE GENOMIC DNA]</scope>
    <source>
        <strain evidence="3">MeCH1-AG</strain>
    </source>
</reference>
<keyword evidence="1" id="KW-0378">Hydrolase</keyword>
<dbReference type="PANTHER" id="PTHR43329">
    <property type="entry name" value="EPOXIDE HYDROLASE"/>
    <property type="match status" value="1"/>
</dbReference>
<dbReference type="EMBL" id="OZ026884">
    <property type="protein sequence ID" value="CAL1238953.1"/>
    <property type="molecule type" value="Genomic_DNA"/>
</dbReference>
<dbReference type="SUPFAM" id="SSF53474">
    <property type="entry name" value="alpha/beta-Hydrolases"/>
    <property type="match status" value="1"/>
</dbReference>
<dbReference type="RefSeq" id="WP_348758556.1">
    <property type="nucleotide sequence ID" value="NZ_OZ026884.1"/>
</dbReference>
<evidence type="ECO:0000313" key="4">
    <source>
        <dbReference type="Proteomes" id="UP001497493"/>
    </source>
</evidence>